<proteinExistence type="predicted"/>
<comment type="caution">
    <text evidence="2">The sequence shown here is derived from an EMBL/GenBank/DDBJ whole genome shotgun (WGS) entry which is preliminary data.</text>
</comment>
<evidence type="ECO:0000259" key="1">
    <source>
        <dbReference type="Pfam" id="PF12867"/>
    </source>
</evidence>
<dbReference type="OrthoDB" id="1431064at2"/>
<sequence>MTTATATRLQHQHEVLYTLLEGRENVTVRPASGKWSLLENVAHLFAYQQQFSHRVDRILAEDNPLFEAYIGDNDPLFLEAREQTPSDLLTDLSADRLYIHDRILALDEVQLARGATHPRYGSRTLVLWTEFFLLHEAHHLYTMWKLLEEMR</sequence>
<name>A0A4R8DQT6_9BACT</name>
<dbReference type="Gene3D" id="1.20.120.450">
    <property type="entry name" value="dinb family like domain"/>
    <property type="match status" value="1"/>
</dbReference>
<keyword evidence="3" id="KW-1185">Reference proteome</keyword>
<dbReference type="RefSeq" id="WP_133990760.1">
    <property type="nucleotide sequence ID" value="NZ_SODV01000001.1"/>
</dbReference>
<dbReference type="SUPFAM" id="SSF109854">
    <property type="entry name" value="DinB/YfiT-like putative metalloenzymes"/>
    <property type="match status" value="1"/>
</dbReference>
<accession>A0A4R8DQT6</accession>
<organism evidence="2 3">
    <name type="scientific">Dinghuibacter silviterrae</name>
    <dbReference type="NCBI Taxonomy" id="1539049"/>
    <lineage>
        <taxon>Bacteria</taxon>
        <taxon>Pseudomonadati</taxon>
        <taxon>Bacteroidota</taxon>
        <taxon>Chitinophagia</taxon>
        <taxon>Chitinophagales</taxon>
        <taxon>Chitinophagaceae</taxon>
        <taxon>Dinghuibacter</taxon>
    </lineage>
</organism>
<evidence type="ECO:0000313" key="2">
    <source>
        <dbReference type="EMBL" id="TDW99774.1"/>
    </source>
</evidence>
<dbReference type="Pfam" id="PF12867">
    <property type="entry name" value="DinB_2"/>
    <property type="match status" value="1"/>
</dbReference>
<dbReference type="InterPro" id="IPR024775">
    <property type="entry name" value="DinB-like"/>
</dbReference>
<protein>
    <submittedName>
        <fullName evidence="2">DinB family protein</fullName>
    </submittedName>
</protein>
<reference evidence="2 3" key="1">
    <citation type="submission" date="2019-03" db="EMBL/GenBank/DDBJ databases">
        <title>Genomic Encyclopedia of Type Strains, Phase IV (KMG-IV): sequencing the most valuable type-strain genomes for metagenomic binning, comparative biology and taxonomic classification.</title>
        <authorList>
            <person name="Goeker M."/>
        </authorList>
    </citation>
    <scope>NUCLEOTIDE SEQUENCE [LARGE SCALE GENOMIC DNA]</scope>
    <source>
        <strain evidence="2 3">DSM 100059</strain>
    </source>
</reference>
<dbReference type="EMBL" id="SODV01000001">
    <property type="protein sequence ID" value="TDW99774.1"/>
    <property type="molecule type" value="Genomic_DNA"/>
</dbReference>
<feature type="domain" description="DinB-like" evidence="1">
    <location>
        <begin position="25"/>
        <end position="143"/>
    </location>
</feature>
<dbReference type="AlphaFoldDB" id="A0A4R8DQT6"/>
<dbReference type="Proteomes" id="UP000294498">
    <property type="component" value="Unassembled WGS sequence"/>
</dbReference>
<gene>
    <name evidence="2" type="ORF">EDB95_0785</name>
</gene>
<evidence type="ECO:0000313" key="3">
    <source>
        <dbReference type="Proteomes" id="UP000294498"/>
    </source>
</evidence>
<dbReference type="InterPro" id="IPR034660">
    <property type="entry name" value="DinB/YfiT-like"/>
</dbReference>